<reference evidence="2" key="1">
    <citation type="journal article" date="2019" name="Int. J. Syst. Evol. Microbiol.">
        <title>The Global Catalogue of Microorganisms (GCM) 10K type strain sequencing project: providing services to taxonomists for standard genome sequencing and annotation.</title>
        <authorList>
            <consortium name="The Broad Institute Genomics Platform"/>
            <consortium name="The Broad Institute Genome Sequencing Center for Infectious Disease"/>
            <person name="Wu L."/>
            <person name="Ma J."/>
        </authorList>
    </citation>
    <scope>NUCLEOTIDE SEQUENCE [LARGE SCALE GENOMIC DNA]</scope>
    <source>
        <strain evidence="2">WYCCWR 12678</strain>
    </source>
</reference>
<dbReference type="RefSeq" id="WP_380026208.1">
    <property type="nucleotide sequence ID" value="NZ_JBHSHC010000098.1"/>
</dbReference>
<gene>
    <name evidence="1" type="ORF">ACFO8Q_12940</name>
</gene>
<comment type="caution">
    <text evidence="1">The sequence shown here is derived from an EMBL/GenBank/DDBJ whole genome shotgun (WGS) entry which is preliminary data.</text>
</comment>
<evidence type="ECO:0000313" key="2">
    <source>
        <dbReference type="Proteomes" id="UP001596002"/>
    </source>
</evidence>
<keyword evidence="2" id="KW-1185">Reference proteome</keyword>
<organism evidence="1 2">
    <name type="scientific">Effusibacillus consociatus</name>
    <dbReference type="NCBI Taxonomy" id="1117041"/>
    <lineage>
        <taxon>Bacteria</taxon>
        <taxon>Bacillati</taxon>
        <taxon>Bacillota</taxon>
        <taxon>Bacilli</taxon>
        <taxon>Bacillales</taxon>
        <taxon>Alicyclobacillaceae</taxon>
        <taxon>Effusibacillus</taxon>
    </lineage>
</organism>
<proteinExistence type="predicted"/>
<name>A0ABV9Q3A3_9BACL</name>
<sequence>MVRLQIHQTFGRIGLEIKHPEVRMKSERPPLEMEIQPPILEITRNGYGELKIDQSACFSDMGLKPSSELSREAVELAQKDWMEATTRIVQEGELLGHIENPVTVGGLVLDSWGEELDVNVKAVPSHRPNIEFIYHPAESEFHMGEIKVLYRPWTIDRDVRLGNVKTYMVQYPSIEIKTIGKVFDARV</sequence>
<dbReference type="Proteomes" id="UP001596002">
    <property type="component" value="Unassembled WGS sequence"/>
</dbReference>
<dbReference type="Pfam" id="PF20074">
    <property type="entry name" value="DUF6470"/>
    <property type="match status" value="1"/>
</dbReference>
<dbReference type="InterPro" id="IPR045527">
    <property type="entry name" value="DUF6470"/>
</dbReference>
<evidence type="ECO:0000313" key="1">
    <source>
        <dbReference type="EMBL" id="MFC4768253.1"/>
    </source>
</evidence>
<dbReference type="EMBL" id="JBHSHC010000098">
    <property type="protein sequence ID" value="MFC4768253.1"/>
    <property type="molecule type" value="Genomic_DNA"/>
</dbReference>
<accession>A0ABV9Q3A3</accession>
<protein>
    <submittedName>
        <fullName evidence="1">DUF6470 family protein</fullName>
    </submittedName>
</protein>